<name>R6KKP6_9FIRM</name>
<organism evidence="1 2">
    <name type="scientific">[Clostridium] clostridioforme CAG:132</name>
    <dbReference type="NCBI Taxonomy" id="1263065"/>
    <lineage>
        <taxon>Bacteria</taxon>
        <taxon>Bacillati</taxon>
        <taxon>Bacillota</taxon>
        <taxon>Clostridia</taxon>
        <taxon>Lachnospirales</taxon>
        <taxon>Lachnospiraceae</taxon>
        <taxon>Enterocloster</taxon>
    </lineage>
</organism>
<dbReference type="AlphaFoldDB" id="R6KKP6"/>
<reference evidence="1" key="1">
    <citation type="submission" date="2012-11" db="EMBL/GenBank/DDBJ databases">
        <title>Dependencies among metagenomic species, viruses, plasmids and units of genetic variation.</title>
        <authorList>
            <person name="Nielsen H.B."/>
            <person name="Almeida M."/>
            <person name="Juncker A.S."/>
            <person name="Rasmussen S."/>
            <person name="Li J."/>
            <person name="Sunagawa S."/>
            <person name="Plichta D."/>
            <person name="Gautier L."/>
            <person name="Le Chatelier E."/>
            <person name="Peletier E."/>
            <person name="Bonde I."/>
            <person name="Nielsen T."/>
            <person name="Manichanh C."/>
            <person name="Arumugam M."/>
            <person name="Batto J."/>
            <person name="Santos M.B.Q.D."/>
            <person name="Blom N."/>
            <person name="Borruel N."/>
            <person name="Burgdorf K.S."/>
            <person name="Boumezbeur F."/>
            <person name="Casellas F."/>
            <person name="Dore J."/>
            <person name="Guarner F."/>
            <person name="Hansen T."/>
            <person name="Hildebrand F."/>
            <person name="Kaas R.S."/>
            <person name="Kennedy S."/>
            <person name="Kristiansen K."/>
            <person name="Kultima J.R."/>
            <person name="Leonard P."/>
            <person name="Levenez F."/>
            <person name="Lund O."/>
            <person name="Moumen B."/>
            <person name="Le Paslier D."/>
            <person name="Pons N."/>
            <person name="Pedersen O."/>
            <person name="Prifti E."/>
            <person name="Qin J."/>
            <person name="Raes J."/>
            <person name="Tap J."/>
            <person name="Tims S."/>
            <person name="Ussery D.W."/>
            <person name="Yamada T."/>
            <person name="MetaHit consortium"/>
            <person name="Renault P."/>
            <person name="Sicheritz-Ponten T."/>
            <person name="Bork P."/>
            <person name="Wang J."/>
            <person name="Brunak S."/>
            <person name="Ehrlich S.D."/>
        </authorList>
    </citation>
    <scope>NUCLEOTIDE SEQUENCE [LARGE SCALE GENOMIC DNA]</scope>
</reference>
<protein>
    <submittedName>
        <fullName evidence="1">Uncharacterized protein</fullName>
    </submittedName>
</protein>
<sequence length="150" mass="17888">MINMNDTMKQLLQKEGQGKETPRTKKIAEEVVNKTRLIRDCIIFDENEKLDENKINFSRILKIVKDWTGYEISCNELRFSKEEIPSNQFLYLAENLHSMLSQKYEGRKFGIVISLYDEAIDLRFHTYRSDEGLWLDKDLNKYDNPILYRV</sequence>
<dbReference type="EMBL" id="CBDY010000185">
    <property type="protein sequence ID" value="CDB62717.1"/>
    <property type="molecule type" value="Genomic_DNA"/>
</dbReference>
<evidence type="ECO:0000313" key="1">
    <source>
        <dbReference type="EMBL" id="CDB62717.1"/>
    </source>
</evidence>
<proteinExistence type="predicted"/>
<evidence type="ECO:0000313" key="2">
    <source>
        <dbReference type="Proteomes" id="UP000018009"/>
    </source>
</evidence>
<gene>
    <name evidence="1" type="ORF">BN486_02723</name>
</gene>
<dbReference type="RefSeq" id="WP_022202369.1">
    <property type="nucleotide sequence ID" value="NZ_FR886033.1"/>
</dbReference>
<accession>R6KKP6</accession>
<comment type="caution">
    <text evidence="1">The sequence shown here is derived from an EMBL/GenBank/DDBJ whole genome shotgun (WGS) entry which is preliminary data.</text>
</comment>
<dbReference type="Proteomes" id="UP000018009">
    <property type="component" value="Unassembled WGS sequence"/>
</dbReference>